<evidence type="ECO:0000313" key="4">
    <source>
        <dbReference type="Proteomes" id="UP000077407"/>
    </source>
</evidence>
<accession>A0A166S7J0</accession>
<comment type="caution">
    <text evidence="3">The sequence shown here is derived from an EMBL/GenBank/DDBJ whole genome shotgun (WGS) entry which is preliminary data.</text>
</comment>
<dbReference type="SUPFAM" id="SSF54862">
    <property type="entry name" value="4Fe-4S ferredoxins"/>
    <property type="match status" value="1"/>
</dbReference>
<dbReference type="InterPro" id="IPR017896">
    <property type="entry name" value="4Fe4S_Fe-S-bd"/>
</dbReference>
<keyword evidence="3" id="KW-0560">Oxidoreductase</keyword>
<dbReference type="PROSITE" id="PS51379">
    <property type="entry name" value="4FE4S_FER_2"/>
    <property type="match status" value="1"/>
</dbReference>
<dbReference type="InterPro" id="IPR004453">
    <property type="entry name" value="QueG"/>
</dbReference>
<evidence type="ECO:0000256" key="1">
    <source>
        <dbReference type="ARBA" id="ARBA00022485"/>
    </source>
</evidence>
<dbReference type="RefSeq" id="WP_063554036.1">
    <property type="nucleotide sequence ID" value="NZ_LITT01000004.1"/>
</dbReference>
<dbReference type="AlphaFoldDB" id="A0A166S7J0"/>
<keyword evidence="1" id="KW-0479">Metal-binding</keyword>
<evidence type="ECO:0000313" key="3">
    <source>
        <dbReference type="EMBL" id="OAA91761.1"/>
    </source>
</evidence>
<dbReference type="GO" id="GO:0051539">
    <property type="term" value="F:4 iron, 4 sulfur cluster binding"/>
    <property type="evidence" value="ECO:0007669"/>
    <property type="project" value="UniProtKB-KW"/>
</dbReference>
<sequence>MNTIEQMIQKKAYELGYEKCGIIPIGLMDGYAKKFEERIEKVPKSKMFYQNQQRLVNTLATYPWAKSVVVLAVQYGKYKIPEVVKGHIGKSYLFDIRVDKNTKEYQNNRALEKYMQELGLKVETNQKFGVVGMRWTALQAGIGIVRRNNFLYTESGSWVHLEAWVTDREMELKETNDVLQCPKNCNRCMASCPTKSLSDPYTMSPTACISFLTTFGGRNLPQEPLSRTFGNCIYGCDICQDVCPMNKGKWKEEEEFPGLAELSSALTPENILNMEEDFYRKKVQPKFFYLSSEELWKWKVDVLCYMRNNYKETYRPLIIDACNNENYKVREMAYSICKELCLQ</sequence>
<dbReference type="PATRIC" id="fig|1538.10.peg.899"/>
<keyword evidence="1" id="KW-0004">4Fe-4S</keyword>
<dbReference type="EC" id="1.1.-.-" evidence="3"/>
<protein>
    <submittedName>
        <fullName evidence="3">Epoxyqueuosine reductase</fullName>
        <ecNumber evidence="3">1.1.-.-</ecNumber>
    </submittedName>
</protein>
<dbReference type="Proteomes" id="UP000077407">
    <property type="component" value="Unassembled WGS sequence"/>
</dbReference>
<gene>
    <name evidence="3" type="primary">queG_1</name>
    <name evidence="3" type="ORF">WY13_00405</name>
</gene>
<feature type="domain" description="4Fe-4S ferredoxin-type" evidence="2">
    <location>
        <begin position="223"/>
        <end position="253"/>
    </location>
</feature>
<keyword evidence="1" id="KW-0411">Iron-sulfur</keyword>
<dbReference type="PANTHER" id="PTHR30002:SF4">
    <property type="entry name" value="EPOXYQUEUOSINE REDUCTASE"/>
    <property type="match status" value="1"/>
</dbReference>
<reference evidence="3 4" key="1">
    <citation type="journal article" date="2015" name="Biotechnol. Bioeng.">
        <title>Genome sequence and phenotypic characterization of Caulobacter segnis.</title>
        <authorList>
            <person name="Patel S."/>
            <person name="Fletcher B."/>
            <person name="Scott D.C."/>
            <person name="Ely B."/>
        </authorList>
    </citation>
    <scope>NUCLEOTIDE SEQUENCE [LARGE SCALE GENOMIC DNA]</scope>
    <source>
        <strain evidence="3 4">ERI-2</strain>
    </source>
</reference>
<proteinExistence type="predicted"/>
<keyword evidence="1" id="KW-0408">Iron</keyword>
<dbReference type="OrthoDB" id="9784571at2"/>
<dbReference type="GO" id="GO:0052693">
    <property type="term" value="F:epoxyqueuosine reductase activity"/>
    <property type="evidence" value="ECO:0007669"/>
    <property type="project" value="TreeGrafter"/>
</dbReference>
<dbReference type="EMBL" id="LITT01000004">
    <property type="protein sequence ID" value="OAA91761.1"/>
    <property type="molecule type" value="Genomic_DNA"/>
</dbReference>
<organism evidence="3 4">
    <name type="scientific">Clostridium ljungdahlii</name>
    <dbReference type="NCBI Taxonomy" id="1538"/>
    <lineage>
        <taxon>Bacteria</taxon>
        <taxon>Bacillati</taxon>
        <taxon>Bacillota</taxon>
        <taxon>Clostridia</taxon>
        <taxon>Eubacteriales</taxon>
        <taxon>Clostridiaceae</taxon>
        <taxon>Clostridium</taxon>
    </lineage>
</organism>
<dbReference type="PANTHER" id="PTHR30002">
    <property type="entry name" value="EPOXYQUEUOSINE REDUCTASE"/>
    <property type="match status" value="1"/>
</dbReference>
<name>A0A166S7J0_9CLOT</name>
<evidence type="ECO:0000259" key="2">
    <source>
        <dbReference type="PROSITE" id="PS51379"/>
    </source>
</evidence>
<dbReference type="Pfam" id="PF13484">
    <property type="entry name" value="Fer4_16"/>
    <property type="match status" value="1"/>
</dbReference>
<dbReference type="GO" id="GO:0008616">
    <property type="term" value="P:tRNA queuosine(34) biosynthetic process"/>
    <property type="evidence" value="ECO:0007669"/>
    <property type="project" value="InterPro"/>
</dbReference>